<name>A0A219AR57_METCM</name>
<comment type="caution">
    <text evidence="1">The sequence shown here is derived from an EMBL/GenBank/DDBJ whole genome shotgun (WGS) entry which is preliminary data.</text>
</comment>
<organism evidence="1 2">
    <name type="scientific">Pochonia chlamydosporia 170</name>
    <dbReference type="NCBI Taxonomy" id="1380566"/>
    <lineage>
        <taxon>Eukaryota</taxon>
        <taxon>Fungi</taxon>
        <taxon>Dikarya</taxon>
        <taxon>Ascomycota</taxon>
        <taxon>Pezizomycotina</taxon>
        <taxon>Sordariomycetes</taxon>
        <taxon>Hypocreomycetidae</taxon>
        <taxon>Hypocreales</taxon>
        <taxon>Clavicipitaceae</taxon>
        <taxon>Pochonia</taxon>
    </lineage>
</organism>
<keyword evidence="2" id="KW-1185">Reference proteome</keyword>
<dbReference type="EMBL" id="LSBJ02000003">
    <property type="protein sequence ID" value="OWT43089.1"/>
    <property type="molecule type" value="Genomic_DNA"/>
</dbReference>
<dbReference type="Proteomes" id="UP000078397">
    <property type="component" value="Unassembled WGS sequence"/>
</dbReference>
<evidence type="ECO:0000313" key="1">
    <source>
        <dbReference type="EMBL" id="OWT43089.1"/>
    </source>
</evidence>
<dbReference type="KEGG" id="pchm:VFPPC_17735"/>
<dbReference type="GeneID" id="33936662"/>
<reference evidence="1 2" key="1">
    <citation type="journal article" date="2016" name="PLoS Pathog.">
        <title>Biosynthesis of antibiotic leucinostatins in bio-control fungus Purpureocillium lilacinum and their inhibition on phytophthora revealed by genome mining.</title>
        <authorList>
            <person name="Wang G."/>
            <person name="Liu Z."/>
            <person name="Lin R."/>
            <person name="Li E."/>
            <person name="Mao Z."/>
            <person name="Ling J."/>
            <person name="Yang Y."/>
            <person name="Yin W.B."/>
            <person name="Xie B."/>
        </authorList>
    </citation>
    <scope>NUCLEOTIDE SEQUENCE [LARGE SCALE GENOMIC DNA]</scope>
    <source>
        <strain evidence="1">170</strain>
    </source>
</reference>
<dbReference type="RefSeq" id="XP_022285538.1">
    <property type="nucleotide sequence ID" value="XM_022429424.1"/>
</dbReference>
<evidence type="ECO:0000313" key="2">
    <source>
        <dbReference type="Proteomes" id="UP000078397"/>
    </source>
</evidence>
<dbReference type="AlphaFoldDB" id="A0A219AR57"/>
<proteinExistence type="predicted"/>
<protein>
    <submittedName>
        <fullName evidence="1">Uncharacterized protein</fullName>
    </submittedName>
</protein>
<gene>
    <name evidence="1" type="ORF">VFPPC_17735</name>
</gene>
<accession>A0A219AR57</accession>
<sequence>MYLVLWHWAASQSLLRCVCTALLMSGLNGFLRFAGLSFAGNCYNRPFIRCMFGQMSSPTFTSHTSHTLHS</sequence>